<organism evidence="1 2">
    <name type="scientific">Deminuibacter soli</name>
    <dbReference type="NCBI Taxonomy" id="2291815"/>
    <lineage>
        <taxon>Bacteria</taxon>
        <taxon>Pseudomonadati</taxon>
        <taxon>Bacteroidota</taxon>
        <taxon>Chitinophagia</taxon>
        <taxon>Chitinophagales</taxon>
        <taxon>Chitinophagaceae</taxon>
        <taxon>Deminuibacter</taxon>
    </lineage>
</organism>
<dbReference type="Proteomes" id="UP000261284">
    <property type="component" value="Unassembled WGS sequence"/>
</dbReference>
<accession>A0A3E1NCZ6</accession>
<gene>
    <name evidence="1" type="ORF">DXN05_22960</name>
</gene>
<proteinExistence type="predicted"/>
<evidence type="ECO:0000313" key="2">
    <source>
        <dbReference type="Proteomes" id="UP000261284"/>
    </source>
</evidence>
<dbReference type="EMBL" id="QTJU01000014">
    <property type="protein sequence ID" value="RFM25823.1"/>
    <property type="molecule type" value="Genomic_DNA"/>
</dbReference>
<dbReference type="AlphaFoldDB" id="A0A3E1NCZ6"/>
<keyword evidence="2" id="KW-1185">Reference proteome</keyword>
<reference evidence="1 2" key="1">
    <citation type="submission" date="2018-08" db="EMBL/GenBank/DDBJ databases">
        <title>Chitinophagaceae sp. K23C18032701, a novel bacterium isolated from forest soil.</title>
        <authorList>
            <person name="Wang C."/>
        </authorList>
    </citation>
    <scope>NUCLEOTIDE SEQUENCE [LARGE SCALE GENOMIC DNA]</scope>
    <source>
        <strain evidence="1 2">K23C18032701</strain>
    </source>
</reference>
<sequence length="92" mass="10400">MNLELLVIECCNNLISRYGFEVKSEGKSGKTVFLFNQKCILKFIYDYGDIGCNIVDPIDKIKSDALSKNGKVLIGYPMYPAWAGTNLPQRFK</sequence>
<comment type="caution">
    <text evidence="1">The sequence shown here is derived from an EMBL/GenBank/DDBJ whole genome shotgun (WGS) entry which is preliminary data.</text>
</comment>
<dbReference type="RefSeq" id="WP_116849653.1">
    <property type="nucleotide sequence ID" value="NZ_QTJU01000014.1"/>
</dbReference>
<name>A0A3E1NCZ6_9BACT</name>
<evidence type="ECO:0000313" key="1">
    <source>
        <dbReference type="EMBL" id="RFM25823.1"/>
    </source>
</evidence>
<protein>
    <submittedName>
        <fullName evidence="1">Uncharacterized protein</fullName>
    </submittedName>
</protein>